<evidence type="ECO:0000256" key="1">
    <source>
        <dbReference type="ARBA" id="ARBA00022679"/>
    </source>
</evidence>
<organism evidence="4">
    <name type="scientific">marine sediment metagenome</name>
    <dbReference type="NCBI Taxonomy" id="412755"/>
    <lineage>
        <taxon>unclassified sequences</taxon>
        <taxon>metagenomes</taxon>
        <taxon>ecological metagenomes</taxon>
    </lineage>
</organism>
<comment type="caution">
    <text evidence="4">The sequence shown here is derived from an EMBL/GenBank/DDBJ whole genome shotgun (WGS) entry which is preliminary data.</text>
</comment>
<gene>
    <name evidence="4" type="ORF">LCGC14_1271280</name>
</gene>
<feature type="domain" description="Glycosyltransferase subfamily 4-like N-terminal" evidence="3">
    <location>
        <begin position="18"/>
        <end position="176"/>
    </location>
</feature>
<dbReference type="SUPFAM" id="SSF53756">
    <property type="entry name" value="UDP-Glycosyltransferase/glycogen phosphorylase"/>
    <property type="match status" value="1"/>
</dbReference>
<accession>A0A0F9NEN0</accession>
<protein>
    <submittedName>
        <fullName evidence="4">Uncharacterized protein</fullName>
    </submittedName>
</protein>
<evidence type="ECO:0000259" key="3">
    <source>
        <dbReference type="Pfam" id="PF13579"/>
    </source>
</evidence>
<dbReference type="AlphaFoldDB" id="A0A0F9NEN0"/>
<dbReference type="GO" id="GO:0016757">
    <property type="term" value="F:glycosyltransferase activity"/>
    <property type="evidence" value="ECO:0007669"/>
    <property type="project" value="InterPro"/>
</dbReference>
<dbReference type="Pfam" id="PF00534">
    <property type="entry name" value="Glycos_transf_1"/>
    <property type="match status" value="1"/>
</dbReference>
<dbReference type="GO" id="GO:0009103">
    <property type="term" value="P:lipopolysaccharide biosynthetic process"/>
    <property type="evidence" value="ECO:0007669"/>
    <property type="project" value="TreeGrafter"/>
</dbReference>
<keyword evidence="1" id="KW-0808">Transferase</keyword>
<evidence type="ECO:0000259" key="2">
    <source>
        <dbReference type="Pfam" id="PF00534"/>
    </source>
</evidence>
<feature type="domain" description="Glycosyl transferase family 1" evidence="2">
    <location>
        <begin position="202"/>
        <end position="375"/>
    </location>
</feature>
<proteinExistence type="predicted"/>
<name>A0A0F9NEN0_9ZZZZ</name>
<sequence>MDKLKILRVIESMDPAYGGPCQGIRNSIPELNAMGAVNEVVSVDAEHASWSVDDSFPIYRLGPGKGPWGYSSKLLTWLKANLSNYDVVLIHGLWQYYGFAVRKAVAWLRANGKNTPKYYIMPHGMLDPYFQNAPDRKMKALRNLVFWNLIERNTLNSADGVLFTCQEELELARQTFKGYAPKEEINVGYGILPPQEVVDSDITAFRKQHGLTQYEEYLLFLSRIHPKKGLLDLVKAYNALLEKKLVLPKLVVAGPGMDSVYGKSISDYIQGQALLKGKIVFTGMIAGKQKWSGFYGAKAFVLPSHQENFGIAVVEALACSCPVLISNKVNIWREISEGSGGLVGDDTFEGTLKTLEKFSRLSDSEVKEMKENAYRVYKNHFTIKQAGKNLLFALKSHQ</sequence>
<dbReference type="InterPro" id="IPR001296">
    <property type="entry name" value="Glyco_trans_1"/>
</dbReference>
<evidence type="ECO:0000313" key="4">
    <source>
        <dbReference type="EMBL" id="KKM87205.1"/>
    </source>
</evidence>
<dbReference type="Pfam" id="PF13579">
    <property type="entry name" value="Glyco_trans_4_4"/>
    <property type="match status" value="1"/>
</dbReference>
<dbReference type="EMBL" id="LAZR01007136">
    <property type="protein sequence ID" value="KKM87205.1"/>
    <property type="molecule type" value="Genomic_DNA"/>
</dbReference>
<dbReference type="InterPro" id="IPR028098">
    <property type="entry name" value="Glyco_trans_4-like_N"/>
</dbReference>
<dbReference type="Gene3D" id="3.40.50.2000">
    <property type="entry name" value="Glycogen Phosphorylase B"/>
    <property type="match status" value="2"/>
</dbReference>
<dbReference type="PANTHER" id="PTHR46401">
    <property type="entry name" value="GLYCOSYLTRANSFERASE WBBK-RELATED"/>
    <property type="match status" value="1"/>
</dbReference>
<reference evidence="4" key="1">
    <citation type="journal article" date="2015" name="Nature">
        <title>Complex archaea that bridge the gap between prokaryotes and eukaryotes.</title>
        <authorList>
            <person name="Spang A."/>
            <person name="Saw J.H."/>
            <person name="Jorgensen S.L."/>
            <person name="Zaremba-Niedzwiedzka K."/>
            <person name="Martijn J."/>
            <person name="Lind A.E."/>
            <person name="van Eijk R."/>
            <person name="Schleper C."/>
            <person name="Guy L."/>
            <person name="Ettema T.J."/>
        </authorList>
    </citation>
    <scope>NUCLEOTIDE SEQUENCE</scope>
</reference>
<dbReference type="PANTHER" id="PTHR46401:SF2">
    <property type="entry name" value="GLYCOSYLTRANSFERASE WBBK-RELATED"/>
    <property type="match status" value="1"/>
</dbReference>